<dbReference type="InterPro" id="IPR032675">
    <property type="entry name" value="LRR_dom_sf"/>
</dbReference>
<keyword evidence="2" id="KW-1185">Reference proteome</keyword>
<comment type="caution">
    <text evidence="1">The sequence shown here is derived from an EMBL/GenBank/DDBJ whole genome shotgun (WGS) entry which is preliminary data.</text>
</comment>
<dbReference type="Proteomes" id="UP001498398">
    <property type="component" value="Unassembled WGS sequence"/>
</dbReference>
<dbReference type="Gene3D" id="3.80.10.10">
    <property type="entry name" value="Ribonuclease Inhibitor"/>
    <property type="match status" value="1"/>
</dbReference>
<evidence type="ECO:0000313" key="1">
    <source>
        <dbReference type="EMBL" id="KAK7437145.1"/>
    </source>
</evidence>
<dbReference type="SUPFAM" id="SSF52047">
    <property type="entry name" value="RNI-like"/>
    <property type="match status" value="1"/>
</dbReference>
<organism evidence="1 2">
    <name type="scientific">Marasmiellus scandens</name>
    <dbReference type="NCBI Taxonomy" id="2682957"/>
    <lineage>
        <taxon>Eukaryota</taxon>
        <taxon>Fungi</taxon>
        <taxon>Dikarya</taxon>
        <taxon>Basidiomycota</taxon>
        <taxon>Agaricomycotina</taxon>
        <taxon>Agaricomycetes</taxon>
        <taxon>Agaricomycetidae</taxon>
        <taxon>Agaricales</taxon>
        <taxon>Marasmiineae</taxon>
        <taxon>Omphalotaceae</taxon>
        <taxon>Marasmiellus</taxon>
    </lineage>
</organism>
<gene>
    <name evidence="1" type="ORF">VKT23_018770</name>
</gene>
<name>A0ABR1IN83_9AGAR</name>
<reference evidence="1 2" key="1">
    <citation type="submission" date="2024-01" db="EMBL/GenBank/DDBJ databases">
        <title>A draft genome for the cacao thread blight pathogen Marasmiellus scandens.</title>
        <authorList>
            <person name="Baruah I.K."/>
            <person name="Leung J."/>
            <person name="Bukari Y."/>
            <person name="Amoako-Attah I."/>
            <person name="Meinhardt L.W."/>
            <person name="Bailey B.A."/>
            <person name="Cohen S.P."/>
        </authorList>
    </citation>
    <scope>NUCLEOTIDE SEQUENCE [LARGE SCALE GENOMIC DNA]</scope>
    <source>
        <strain evidence="1 2">GH-19</strain>
    </source>
</reference>
<accession>A0ABR1IN83</accession>
<proteinExistence type="predicted"/>
<evidence type="ECO:0000313" key="2">
    <source>
        <dbReference type="Proteomes" id="UP001498398"/>
    </source>
</evidence>
<protein>
    <submittedName>
        <fullName evidence="1">Uncharacterized protein</fullName>
    </submittedName>
</protein>
<dbReference type="EMBL" id="JBANRG010000088">
    <property type="protein sequence ID" value="KAK7437145.1"/>
    <property type="molecule type" value="Genomic_DNA"/>
</dbReference>
<sequence>MYSHRVRELVHGRRITGDCTPLLQGIQYTQQELGSSPQIFPNLHTVTWETSEQARTELCGLITFMHDGVRKCTIWCDTSEDPEAVTVLMEAIQSRAPFLAFLDFDFVLEPDLVEPLAIFLANLPRLTYVKIPSFEDVSRIISSLSKSCPNLRTLKIWGNSEERDDIQLESVARIASNRGIEARQKDTFSSLENLTVTVSEYSTICPLLRQHDLRSLNSINLCISPVGEVTGVRTLFQTISQECPGITYLTLRWDSYPDDRDDILVFEDIHEILACKKVLDFTFYAPYAFDLTDADAEQIALAWPQIQKIVLCPYPIGRTRPVDKLSLYAVFLLTHLCPDLQNVGLCINTRPINTPQFTIDSLPTRRGAEVADLKSLVVGNFNLHHNDEFDTAELIGKICGPTCLLEFGIDFDEEDEEYEKMEDRWQTVQLLFPRFSRIYSSIRNLEKELWSLRI</sequence>